<dbReference type="CDD" id="cd03791">
    <property type="entry name" value="GT5_Glycogen_synthase_DULL1-like"/>
    <property type="match status" value="1"/>
</dbReference>
<dbReference type="GO" id="GO:0009011">
    <property type="term" value="F:alpha-1,4-glucan glucosyltransferase (ADP-glucose donor) activity"/>
    <property type="evidence" value="ECO:0007669"/>
    <property type="project" value="UniProtKB-UniRule"/>
</dbReference>
<dbReference type="AlphaFoldDB" id="A0A5C8Z5C8"/>
<dbReference type="GO" id="GO:0005978">
    <property type="term" value="P:glycogen biosynthetic process"/>
    <property type="evidence" value="ECO:0007669"/>
    <property type="project" value="UniProtKB-UniRule"/>
</dbReference>
<evidence type="ECO:0000256" key="11">
    <source>
        <dbReference type="HAMAP-Rule" id="MF_00484"/>
    </source>
</evidence>
<dbReference type="InterPro" id="IPR011835">
    <property type="entry name" value="GS/SS"/>
</dbReference>
<reference evidence="14 15" key="1">
    <citation type="submission" date="2019-07" db="EMBL/GenBank/DDBJ databases">
        <title>Reinekea sp. strain SSH23 genome sequencing and assembly.</title>
        <authorList>
            <person name="Kim I."/>
        </authorList>
    </citation>
    <scope>NUCLEOTIDE SEQUENCE [LARGE SCALE GENOMIC DNA]</scope>
    <source>
        <strain evidence="14 15">SSH23</strain>
    </source>
</reference>
<gene>
    <name evidence="11" type="primary">glgA</name>
    <name evidence="14" type="ORF">FME95_01770</name>
</gene>
<dbReference type="InterPro" id="IPR013534">
    <property type="entry name" value="Starch_synth_cat_dom"/>
</dbReference>
<dbReference type="RefSeq" id="WP_147712595.1">
    <property type="nucleotide sequence ID" value="NZ_VKAD01000001.1"/>
</dbReference>
<comment type="catalytic activity">
    <reaction evidence="1 11">
        <text>[(1-&gt;4)-alpha-D-glucosyl](n) + ADP-alpha-D-glucose = [(1-&gt;4)-alpha-D-glucosyl](n+1) + ADP + H(+)</text>
        <dbReference type="Rhea" id="RHEA:18189"/>
        <dbReference type="Rhea" id="RHEA-COMP:9584"/>
        <dbReference type="Rhea" id="RHEA-COMP:9587"/>
        <dbReference type="ChEBI" id="CHEBI:15378"/>
        <dbReference type="ChEBI" id="CHEBI:15444"/>
        <dbReference type="ChEBI" id="CHEBI:57498"/>
        <dbReference type="ChEBI" id="CHEBI:456216"/>
        <dbReference type="EC" id="2.4.1.21"/>
    </reaction>
</comment>
<comment type="pathway">
    <text evidence="3 11">Glycan biosynthesis; glycogen biosynthesis.</text>
</comment>
<evidence type="ECO:0000256" key="2">
    <source>
        <dbReference type="ARBA" id="ARBA00002764"/>
    </source>
</evidence>
<dbReference type="InterPro" id="IPR001296">
    <property type="entry name" value="Glyco_trans_1"/>
</dbReference>
<dbReference type="HAMAP" id="MF_00484">
    <property type="entry name" value="Glycogen_synth"/>
    <property type="match status" value="1"/>
</dbReference>
<organism evidence="14 15">
    <name type="scientific">Reinekea thalattae</name>
    <dbReference type="NCBI Taxonomy" id="2593301"/>
    <lineage>
        <taxon>Bacteria</taxon>
        <taxon>Pseudomonadati</taxon>
        <taxon>Pseudomonadota</taxon>
        <taxon>Gammaproteobacteria</taxon>
        <taxon>Oceanospirillales</taxon>
        <taxon>Saccharospirillaceae</taxon>
        <taxon>Reinekea</taxon>
    </lineage>
</organism>
<comment type="function">
    <text evidence="2 11">Synthesizes alpha-1,4-glucan chains using ADP-glucose.</text>
</comment>
<proteinExistence type="inferred from homology"/>
<protein>
    <recommendedName>
        <fullName evidence="6 11">Glycogen synthase</fullName>
        <ecNumber evidence="5 11">2.4.1.21</ecNumber>
    </recommendedName>
    <alternativeName>
        <fullName evidence="10 11">Starch [bacterial glycogen] synthase</fullName>
    </alternativeName>
</protein>
<dbReference type="EMBL" id="VKAD01000001">
    <property type="protein sequence ID" value="TXR53325.1"/>
    <property type="molecule type" value="Genomic_DNA"/>
</dbReference>
<name>A0A5C8Z5C8_9GAMM</name>
<evidence type="ECO:0000256" key="6">
    <source>
        <dbReference type="ARBA" id="ARBA00019935"/>
    </source>
</evidence>
<evidence type="ECO:0000256" key="7">
    <source>
        <dbReference type="ARBA" id="ARBA00022676"/>
    </source>
</evidence>
<feature type="domain" description="Glycosyl transferase family 1" evidence="12">
    <location>
        <begin position="292"/>
        <end position="447"/>
    </location>
</feature>
<dbReference type="Pfam" id="PF00534">
    <property type="entry name" value="Glycos_transf_1"/>
    <property type="match status" value="1"/>
</dbReference>
<evidence type="ECO:0000256" key="5">
    <source>
        <dbReference type="ARBA" id="ARBA00012588"/>
    </source>
</evidence>
<accession>A0A5C8Z5C8</accession>
<keyword evidence="7 11" id="KW-0328">Glycosyltransferase</keyword>
<evidence type="ECO:0000313" key="14">
    <source>
        <dbReference type="EMBL" id="TXR53325.1"/>
    </source>
</evidence>
<dbReference type="UniPathway" id="UPA00164"/>
<evidence type="ECO:0000256" key="9">
    <source>
        <dbReference type="ARBA" id="ARBA00023056"/>
    </source>
</evidence>
<evidence type="ECO:0000313" key="15">
    <source>
        <dbReference type="Proteomes" id="UP000321764"/>
    </source>
</evidence>
<feature type="domain" description="Starch synthase catalytic" evidence="13">
    <location>
        <begin position="2"/>
        <end position="237"/>
    </location>
</feature>
<dbReference type="NCBIfam" id="TIGR02095">
    <property type="entry name" value="glgA"/>
    <property type="match status" value="1"/>
</dbReference>
<dbReference type="PANTHER" id="PTHR45825">
    <property type="entry name" value="GRANULE-BOUND STARCH SYNTHASE 1, CHLOROPLASTIC/AMYLOPLASTIC"/>
    <property type="match status" value="1"/>
</dbReference>
<evidence type="ECO:0000256" key="3">
    <source>
        <dbReference type="ARBA" id="ARBA00004964"/>
    </source>
</evidence>
<sequence>MKILFIASEIDGLIKTGGLADVAYALPKALCALGHEVKIALPAYQQIQSVWQTWPKQTFESKINHFMTEPVSAYQGDFNGLALVAIAHKDSFNRNGIYDERQQAYSDNPFRFAMMTKASLDWCQLNSWQPDIVHANDWQSSLAGFYLAEHFKHESFFTNTRSILTLHNAAYQMYCEQRELTYLGIDERFYTEQDFKQQDGLNLLKGSLGFTDGIVTVSPGYAQELKTELGGHGLTDKINSLSQPFKGILNGSDESQWNPESDIYISSHFSASDLSGKQQCKLDLQQRLNLASEVSKPLLGVICRLTEQKGIDLLIPAFKQLMQANQCQIVVLGSGDERLASELLELAENNQQNFKFINGYDIELSHQIEAGCDAFLMPSIFEPCGLNQIYSLRYGTLPLVRQVGGLKDTVCRLADDYTNCDQATGFMFLEANSTALLRELERLLAVYNQQPDIWQQLQQNAMQQRFSWQKAAQQYEQFYQLLLSQEKAAHPLI</sequence>
<comment type="similarity">
    <text evidence="4 11">Belongs to the glycosyltransferase 1 family. Bacterial/plant glycogen synthase subfamily.</text>
</comment>
<dbReference type="Gene3D" id="3.40.50.2000">
    <property type="entry name" value="Glycogen Phosphorylase B"/>
    <property type="match status" value="2"/>
</dbReference>
<dbReference type="GO" id="GO:0005829">
    <property type="term" value="C:cytosol"/>
    <property type="evidence" value="ECO:0007669"/>
    <property type="project" value="TreeGrafter"/>
</dbReference>
<dbReference type="PANTHER" id="PTHR45825:SF11">
    <property type="entry name" value="ALPHA AMYLASE DOMAIN-CONTAINING PROTEIN"/>
    <property type="match status" value="1"/>
</dbReference>
<evidence type="ECO:0000256" key="1">
    <source>
        <dbReference type="ARBA" id="ARBA00001478"/>
    </source>
</evidence>
<evidence type="ECO:0000256" key="8">
    <source>
        <dbReference type="ARBA" id="ARBA00022679"/>
    </source>
</evidence>
<dbReference type="Pfam" id="PF08323">
    <property type="entry name" value="Glyco_transf_5"/>
    <property type="match status" value="1"/>
</dbReference>
<evidence type="ECO:0000256" key="10">
    <source>
        <dbReference type="ARBA" id="ARBA00031722"/>
    </source>
</evidence>
<keyword evidence="8 11" id="KW-0808">Transferase</keyword>
<evidence type="ECO:0000256" key="4">
    <source>
        <dbReference type="ARBA" id="ARBA00010281"/>
    </source>
</evidence>
<dbReference type="OrthoDB" id="9808590at2"/>
<dbReference type="EC" id="2.4.1.21" evidence="5 11"/>
<feature type="binding site" evidence="11">
    <location>
        <position position="15"/>
    </location>
    <ligand>
        <name>ADP-alpha-D-glucose</name>
        <dbReference type="ChEBI" id="CHEBI:57498"/>
    </ligand>
</feature>
<dbReference type="Proteomes" id="UP000321764">
    <property type="component" value="Unassembled WGS sequence"/>
</dbReference>
<evidence type="ECO:0000259" key="12">
    <source>
        <dbReference type="Pfam" id="PF00534"/>
    </source>
</evidence>
<comment type="caution">
    <text evidence="14">The sequence shown here is derived from an EMBL/GenBank/DDBJ whole genome shotgun (WGS) entry which is preliminary data.</text>
</comment>
<dbReference type="SUPFAM" id="SSF53756">
    <property type="entry name" value="UDP-Glycosyltransferase/glycogen phosphorylase"/>
    <property type="match status" value="1"/>
</dbReference>
<evidence type="ECO:0000259" key="13">
    <source>
        <dbReference type="Pfam" id="PF08323"/>
    </source>
</evidence>
<dbReference type="GO" id="GO:0004373">
    <property type="term" value="F:alpha-1,4-glucan glucosyltransferase (UDP-glucose donor) activity"/>
    <property type="evidence" value="ECO:0007669"/>
    <property type="project" value="InterPro"/>
</dbReference>
<keyword evidence="15" id="KW-1185">Reference proteome</keyword>
<keyword evidence="9 11" id="KW-0320">Glycogen biosynthesis</keyword>